<keyword evidence="2" id="KW-1277">Toxin-antitoxin system</keyword>
<organism evidence="4 5">
    <name type="scientific">Fibrobacter succinogenes (strain ATCC 19169 / S85)</name>
    <dbReference type="NCBI Taxonomy" id="59374"/>
    <lineage>
        <taxon>Bacteria</taxon>
        <taxon>Pseudomonadati</taxon>
        <taxon>Fibrobacterota</taxon>
        <taxon>Fibrobacteria</taxon>
        <taxon>Fibrobacterales</taxon>
        <taxon>Fibrobacteraceae</taxon>
        <taxon>Fibrobacter</taxon>
    </lineage>
</organism>
<accession>C9RMN4</accession>
<evidence type="ECO:0000313" key="5">
    <source>
        <dbReference type="Proteomes" id="UP000000517"/>
    </source>
</evidence>
<dbReference type="Pfam" id="PF05016">
    <property type="entry name" value="ParE_toxin"/>
    <property type="match status" value="1"/>
</dbReference>
<protein>
    <submittedName>
        <fullName evidence="3 4">Plasmid stabilization system</fullName>
    </submittedName>
</protein>
<comment type="similarity">
    <text evidence="1">Belongs to the RelE toxin family.</text>
</comment>
<dbReference type="KEGG" id="fsu:Fisuc_0650"/>
<reference evidence="3 6" key="1">
    <citation type="submission" date="2009-10" db="EMBL/GenBank/DDBJ databases">
        <title>Complete sequence of Fibrobacter succinogenes subsp. succinogenes S85.</title>
        <authorList>
            <consortium name="US DOE Joint Genome Institute"/>
            <person name="Lucas S."/>
            <person name="Copeland A."/>
            <person name="Lapidus A."/>
            <person name="Glavina del Rio T."/>
            <person name="Tice H."/>
            <person name="Bruce D."/>
            <person name="Goodwin L."/>
            <person name="Pitluck S."/>
            <person name="Chertkov O."/>
            <person name="Detter J.C."/>
            <person name="Han C."/>
            <person name="Tapia R."/>
            <person name="Larimer F."/>
            <person name="Land M."/>
            <person name="Hauser L."/>
            <person name="Kyrpides N."/>
            <person name="Mikhailova N."/>
            <person name="Weimer P.J."/>
            <person name="Stevenson D.M."/>
            <person name="Boyum J."/>
            <person name="Brumm P.I."/>
            <person name="Mead D."/>
        </authorList>
    </citation>
    <scope>NUCLEOTIDE SEQUENCE [LARGE SCALE GENOMIC DNA]</scope>
    <source>
        <strain evidence="6">ATCC 19169 / S85</strain>
        <strain evidence="3">S85</strain>
    </source>
</reference>
<dbReference type="OrthoDB" id="5574284at2"/>
<dbReference type="InterPro" id="IPR007712">
    <property type="entry name" value="RelE/ParE_toxin"/>
</dbReference>
<dbReference type="PANTHER" id="PTHR33755">
    <property type="entry name" value="TOXIN PARE1-RELATED"/>
    <property type="match status" value="1"/>
</dbReference>
<dbReference type="Gene3D" id="3.30.2310.20">
    <property type="entry name" value="RelE-like"/>
    <property type="match status" value="1"/>
</dbReference>
<dbReference type="AlphaFoldDB" id="C9RMN4"/>
<evidence type="ECO:0000256" key="1">
    <source>
        <dbReference type="ARBA" id="ARBA00006226"/>
    </source>
</evidence>
<dbReference type="eggNOG" id="COG3668">
    <property type="taxonomic scope" value="Bacteria"/>
</dbReference>
<dbReference type="EMBL" id="CP002158">
    <property type="protein sequence ID" value="ADL27271.1"/>
    <property type="molecule type" value="Genomic_DNA"/>
</dbReference>
<reference evidence="4" key="3">
    <citation type="submission" date="2010-08" db="EMBL/GenBank/DDBJ databases">
        <authorList>
            <person name="Durkin A.S."/>
            <person name="Nelson K.E."/>
            <person name="Morrison M."/>
            <person name="Forsberg C.W."/>
            <person name="Wilson D.B."/>
            <person name="Russell J.B."/>
            <person name="Cann I.K.O."/>
            <person name="Mackie R.I."/>
            <person name="White B.A."/>
        </authorList>
    </citation>
    <scope>NUCLEOTIDE SEQUENCE</scope>
    <source>
        <strain evidence="4">S85</strain>
    </source>
</reference>
<evidence type="ECO:0000313" key="3">
    <source>
        <dbReference type="EMBL" id="ACX74262.1"/>
    </source>
</evidence>
<dbReference type="EMBL" id="CP001792">
    <property type="protein sequence ID" value="ACX74262.1"/>
    <property type="molecule type" value="Genomic_DNA"/>
</dbReference>
<dbReference type="KEGG" id="fsc:FSU_1081"/>
<proteinExistence type="inferred from homology"/>
<dbReference type="Proteomes" id="UP000001497">
    <property type="component" value="Chromosome"/>
</dbReference>
<keyword evidence="6" id="KW-1185">Reference proteome</keyword>
<dbReference type="RefSeq" id="WP_014545428.1">
    <property type="nucleotide sequence ID" value="NC_013410.1"/>
</dbReference>
<evidence type="ECO:0000313" key="4">
    <source>
        <dbReference type="EMBL" id="ADL27271.1"/>
    </source>
</evidence>
<dbReference type="Proteomes" id="UP000000517">
    <property type="component" value="Chromosome"/>
</dbReference>
<evidence type="ECO:0000256" key="2">
    <source>
        <dbReference type="ARBA" id="ARBA00022649"/>
    </source>
</evidence>
<dbReference type="InterPro" id="IPR035093">
    <property type="entry name" value="RelE/ParE_toxin_dom_sf"/>
</dbReference>
<dbReference type="SUPFAM" id="SSF143011">
    <property type="entry name" value="RelE-like"/>
    <property type="match status" value="1"/>
</dbReference>
<reference evidence="5" key="2">
    <citation type="submission" date="2010-08" db="EMBL/GenBank/DDBJ databases">
        <title>Complete sequence of Fibrobacter succinogenes subsp. succinogenes S85.</title>
        <authorList>
            <person name="Durkin A.S."/>
            <person name="Nelson K.E."/>
            <person name="Morrison M."/>
            <person name="Forsberg C.W."/>
            <person name="Wilson D.B."/>
            <person name="Russell J.B."/>
            <person name="Cann I.K.O."/>
            <person name="Mackie R.I."/>
            <person name="White B.A."/>
        </authorList>
    </citation>
    <scope>NUCLEOTIDE SEQUENCE [LARGE SCALE GENOMIC DNA]</scope>
    <source>
        <strain evidence="5">ATCC 19169 / S85</strain>
    </source>
</reference>
<gene>
    <name evidence="3" type="ordered locus">Fisuc_0650</name>
    <name evidence="4" type="ordered locus">FSU_1081</name>
</gene>
<sequence length="112" mass="13061">MPSKKFMVEWSESASNDLRSIVFHIAKESKKNAKDSFARIKKESLVLESFPDLGKVPNELDKLQIGGFRELVISPWRVIYRKENNKVVVVAVVDSRRDLEDAVWNRMMYPFM</sequence>
<dbReference type="HOGENOM" id="CLU_147162_4_0_0"/>
<dbReference type="InterPro" id="IPR051803">
    <property type="entry name" value="TA_system_RelE-like_toxin"/>
</dbReference>
<evidence type="ECO:0000313" key="6">
    <source>
        <dbReference type="Proteomes" id="UP000001497"/>
    </source>
</evidence>
<dbReference type="PANTHER" id="PTHR33755:SF5">
    <property type="entry name" value="TYPE II TOXIN-ANTITOXIN SYSTEM RELE_PARE FAMILY TOXIN"/>
    <property type="match status" value="1"/>
</dbReference>
<name>C9RMN4_FIBSS</name>